<accession>A0AAV6Z634</accession>
<dbReference type="EMBL" id="WNYA01002310">
    <property type="protein sequence ID" value="KAG8544406.1"/>
    <property type="molecule type" value="Genomic_DNA"/>
</dbReference>
<organism evidence="1 2">
    <name type="scientific">Engystomops pustulosus</name>
    <name type="common">Tungara frog</name>
    <name type="synonym">Physalaemus pustulosus</name>
    <dbReference type="NCBI Taxonomy" id="76066"/>
    <lineage>
        <taxon>Eukaryota</taxon>
        <taxon>Metazoa</taxon>
        <taxon>Chordata</taxon>
        <taxon>Craniata</taxon>
        <taxon>Vertebrata</taxon>
        <taxon>Euteleostomi</taxon>
        <taxon>Amphibia</taxon>
        <taxon>Batrachia</taxon>
        <taxon>Anura</taxon>
        <taxon>Neobatrachia</taxon>
        <taxon>Hyloidea</taxon>
        <taxon>Leptodactylidae</taxon>
        <taxon>Leiuperinae</taxon>
        <taxon>Engystomops</taxon>
    </lineage>
</organism>
<evidence type="ECO:0000313" key="1">
    <source>
        <dbReference type="EMBL" id="KAG8544406.1"/>
    </source>
</evidence>
<keyword evidence="2" id="KW-1185">Reference proteome</keyword>
<proteinExistence type="predicted"/>
<gene>
    <name evidence="1" type="ORF">GDO81_022549</name>
</gene>
<dbReference type="Proteomes" id="UP000824782">
    <property type="component" value="Unassembled WGS sequence"/>
</dbReference>
<sequence>MGSQNISSGLNPFQSMRKNSFPLTNVMSRISFTSNTLVELASEGGSTCQEKRFRMTGFRRRGRSLGGALWEEDKACKPQGLMRFITSNEPRKRGPSL</sequence>
<protein>
    <submittedName>
        <fullName evidence="1">Uncharacterized protein</fullName>
    </submittedName>
</protein>
<name>A0AAV6Z634_ENGPU</name>
<reference evidence="1" key="1">
    <citation type="thesis" date="2020" institute="ProQuest LLC" country="789 East Eisenhower Parkway, Ann Arbor, MI, USA">
        <title>Comparative Genomics and Chromosome Evolution.</title>
        <authorList>
            <person name="Mudd A.B."/>
        </authorList>
    </citation>
    <scope>NUCLEOTIDE SEQUENCE</scope>
    <source>
        <strain evidence="1">237g6f4</strain>
        <tissue evidence="1">Blood</tissue>
    </source>
</reference>
<evidence type="ECO:0000313" key="2">
    <source>
        <dbReference type="Proteomes" id="UP000824782"/>
    </source>
</evidence>
<comment type="caution">
    <text evidence="1">The sequence shown here is derived from an EMBL/GenBank/DDBJ whole genome shotgun (WGS) entry which is preliminary data.</text>
</comment>
<dbReference type="AlphaFoldDB" id="A0AAV6Z634"/>